<feature type="compositionally biased region" description="Pro residues" evidence="1">
    <location>
        <begin position="62"/>
        <end position="75"/>
    </location>
</feature>
<reference evidence="4 6" key="1">
    <citation type="submission" date="2020-04" db="EMBL/GenBank/DDBJ databases">
        <authorList>
            <person name="Laetsch R D."/>
            <person name="Stevens L."/>
            <person name="Kumar S."/>
            <person name="Blaxter L. M."/>
        </authorList>
    </citation>
    <scope>NUCLEOTIDE SEQUENCE [LARGE SCALE GENOMIC DNA]</scope>
</reference>
<accession>A0A8S1F069</accession>
<evidence type="ECO:0000313" key="5">
    <source>
        <dbReference type="EMBL" id="CAB3407344.1"/>
    </source>
</evidence>
<feature type="region of interest" description="Disordered" evidence="1">
    <location>
        <begin position="62"/>
        <end position="83"/>
    </location>
</feature>
<evidence type="ECO:0000313" key="4">
    <source>
        <dbReference type="EMBL" id="CAB3407343.1"/>
    </source>
</evidence>
<dbReference type="Proteomes" id="UP000494206">
    <property type="component" value="Unassembled WGS sequence"/>
</dbReference>
<keyword evidence="2" id="KW-0732">Signal</keyword>
<dbReference type="PROSITE" id="PS51257">
    <property type="entry name" value="PROKAR_LIPOPROTEIN"/>
    <property type="match status" value="1"/>
</dbReference>
<dbReference type="EMBL" id="CADEPM010000006">
    <property type="protein sequence ID" value="CAB3407343.1"/>
    <property type="molecule type" value="Genomic_DNA"/>
</dbReference>
<feature type="chain" id="PRO_5036273245" evidence="2">
    <location>
        <begin position="18"/>
        <end position="83"/>
    </location>
</feature>
<evidence type="ECO:0000256" key="1">
    <source>
        <dbReference type="SAM" id="MobiDB-lite"/>
    </source>
</evidence>
<dbReference type="EMBL" id="CADEPM010000006">
    <property type="protein sequence ID" value="CAB3407342.1"/>
    <property type="molecule type" value="Genomic_DNA"/>
</dbReference>
<comment type="caution">
    <text evidence="4">The sequence shown here is derived from an EMBL/GenBank/DDBJ whole genome shotgun (WGS) entry which is preliminary data.</text>
</comment>
<feature type="signal peptide" evidence="2">
    <location>
        <begin position="1"/>
        <end position="17"/>
    </location>
</feature>
<evidence type="ECO:0000256" key="2">
    <source>
        <dbReference type="SAM" id="SignalP"/>
    </source>
</evidence>
<proteinExistence type="predicted"/>
<dbReference type="EMBL" id="CADEPM010000006">
    <property type="protein sequence ID" value="CAB3407344.1"/>
    <property type="molecule type" value="Genomic_DNA"/>
</dbReference>
<keyword evidence="6" id="KW-1185">Reference proteome</keyword>
<evidence type="ECO:0000313" key="3">
    <source>
        <dbReference type="EMBL" id="CAB3407342.1"/>
    </source>
</evidence>
<dbReference type="AlphaFoldDB" id="A0A8S1F069"/>
<gene>
    <name evidence="3" type="ORF">CBOVIS_LOCUS9288</name>
    <name evidence="4" type="ORF">CBOVIS_LOCUS9289</name>
    <name evidence="5" type="ORF">CBOVIS_LOCUS9290</name>
</gene>
<organism evidence="4 6">
    <name type="scientific">Caenorhabditis bovis</name>
    <dbReference type="NCBI Taxonomy" id="2654633"/>
    <lineage>
        <taxon>Eukaryota</taxon>
        <taxon>Metazoa</taxon>
        <taxon>Ecdysozoa</taxon>
        <taxon>Nematoda</taxon>
        <taxon>Chromadorea</taxon>
        <taxon>Rhabditida</taxon>
        <taxon>Rhabditina</taxon>
        <taxon>Rhabditomorpha</taxon>
        <taxon>Rhabditoidea</taxon>
        <taxon>Rhabditidae</taxon>
        <taxon>Peloderinae</taxon>
        <taxon>Caenorhabditis</taxon>
    </lineage>
</organism>
<evidence type="ECO:0000313" key="6">
    <source>
        <dbReference type="Proteomes" id="UP000494206"/>
    </source>
</evidence>
<name>A0A8S1F069_9PELO</name>
<protein>
    <submittedName>
        <fullName evidence="4">Uncharacterized protein</fullName>
    </submittedName>
</protein>
<sequence length="83" mass="7821">MKFVFAILLAIVGIAQACIGGAGGNQCCPPAQPACGNPCGGGAAPLSSGPVASYALPPAPGGYAAPPPPPPPPAPQGYAQVGK</sequence>